<dbReference type="Proteomes" id="UP000479335">
    <property type="component" value="Unassembled WGS sequence"/>
</dbReference>
<dbReference type="RefSeq" id="WP_161009838.1">
    <property type="nucleotide sequence ID" value="NZ_WWCN01000026.1"/>
</dbReference>
<dbReference type="InterPro" id="IPR036388">
    <property type="entry name" value="WH-like_DNA-bd_sf"/>
</dbReference>
<protein>
    <submittedName>
        <fullName evidence="1">HTH domain-containing protein</fullName>
    </submittedName>
</protein>
<dbReference type="EMBL" id="WWCN01000026">
    <property type="protein sequence ID" value="MYM26404.1"/>
    <property type="molecule type" value="Genomic_DNA"/>
</dbReference>
<dbReference type="AlphaFoldDB" id="A0A6L8KL08"/>
<dbReference type="Gene3D" id="1.10.10.10">
    <property type="entry name" value="Winged helix-like DNA-binding domain superfamily/Winged helix DNA-binding domain"/>
    <property type="match status" value="1"/>
</dbReference>
<sequence>MSKVEMGIARNLTPEPNMAFLTQFAKKERASLLRLAATGDLVNAQQLAERLDVPPQAIYKAVRDLRMFSLDVGGRTKLYPAFFADQRLDRIQLETICKELDRLSGTSKWQFFANPRLSLSKKNPLDALRKGKFDAVIAAAKAFKAG</sequence>
<organism evidence="1 2">
    <name type="scientific">Duganella flavida</name>
    <dbReference type="NCBI Taxonomy" id="2692175"/>
    <lineage>
        <taxon>Bacteria</taxon>
        <taxon>Pseudomonadati</taxon>
        <taxon>Pseudomonadota</taxon>
        <taxon>Betaproteobacteria</taxon>
        <taxon>Burkholderiales</taxon>
        <taxon>Oxalobacteraceae</taxon>
        <taxon>Telluria group</taxon>
        <taxon>Duganella</taxon>
    </lineage>
</organism>
<proteinExistence type="predicted"/>
<gene>
    <name evidence="1" type="ORF">GTP46_27625</name>
</gene>
<keyword evidence="2" id="KW-1185">Reference proteome</keyword>
<dbReference type="InterPro" id="IPR036390">
    <property type="entry name" value="WH_DNA-bd_sf"/>
</dbReference>
<comment type="caution">
    <text evidence="1">The sequence shown here is derived from an EMBL/GenBank/DDBJ whole genome shotgun (WGS) entry which is preliminary data.</text>
</comment>
<evidence type="ECO:0000313" key="2">
    <source>
        <dbReference type="Proteomes" id="UP000479335"/>
    </source>
</evidence>
<reference evidence="1 2" key="1">
    <citation type="submission" date="2019-12" db="EMBL/GenBank/DDBJ databases">
        <title>Novel species isolated from a subtropical stream in China.</title>
        <authorList>
            <person name="Lu H."/>
        </authorList>
    </citation>
    <scope>NUCLEOTIDE SEQUENCE [LARGE SCALE GENOMIC DNA]</scope>
    <source>
        <strain evidence="1 2">FT135W</strain>
    </source>
</reference>
<dbReference type="SUPFAM" id="SSF46785">
    <property type="entry name" value="Winged helix' DNA-binding domain"/>
    <property type="match status" value="1"/>
</dbReference>
<accession>A0A6L8KL08</accession>
<evidence type="ECO:0000313" key="1">
    <source>
        <dbReference type="EMBL" id="MYM26404.1"/>
    </source>
</evidence>
<name>A0A6L8KL08_9BURK</name>